<evidence type="ECO:0000256" key="2">
    <source>
        <dbReference type="ARBA" id="ARBA00022679"/>
    </source>
</evidence>
<protein>
    <submittedName>
        <fullName evidence="4">Class I SAM-dependent methyltransferase</fullName>
    </submittedName>
</protein>
<dbReference type="PANTHER" id="PTHR43861">
    <property type="entry name" value="TRANS-ACONITATE 2-METHYLTRANSFERASE-RELATED"/>
    <property type="match status" value="1"/>
</dbReference>
<comment type="caution">
    <text evidence="4">The sequence shown here is derived from an EMBL/GenBank/DDBJ whole genome shotgun (WGS) entry which is preliminary data.</text>
</comment>
<reference evidence="4 5" key="1">
    <citation type="submission" date="2018-07" db="EMBL/GenBank/DDBJ databases">
        <title>Genome assembly of strain KB82.</title>
        <authorList>
            <person name="Kukolya J."/>
            <person name="Horvath B."/>
            <person name="Nagy I."/>
            <person name="Toth A."/>
        </authorList>
    </citation>
    <scope>NUCLEOTIDE SEQUENCE [LARGE SCALE GENOMIC DNA]</scope>
    <source>
        <strain evidence="4 5">Kb82</strain>
    </source>
</reference>
<organism evidence="4 5">
    <name type="scientific">Flavobacterium hungaricum</name>
    <dbReference type="NCBI Taxonomy" id="2082725"/>
    <lineage>
        <taxon>Bacteria</taxon>
        <taxon>Pseudomonadati</taxon>
        <taxon>Bacteroidota</taxon>
        <taxon>Flavobacteriia</taxon>
        <taxon>Flavobacteriales</taxon>
        <taxon>Flavobacteriaceae</taxon>
        <taxon>Flavobacterium</taxon>
    </lineage>
</organism>
<dbReference type="CDD" id="cd02440">
    <property type="entry name" value="AdoMet_MTases"/>
    <property type="match status" value="1"/>
</dbReference>
<evidence type="ECO:0000256" key="1">
    <source>
        <dbReference type="ARBA" id="ARBA00022603"/>
    </source>
</evidence>
<dbReference type="SUPFAM" id="SSF53335">
    <property type="entry name" value="S-adenosyl-L-methionine-dependent methyltransferases"/>
    <property type="match status" value="1"/>
</dbReference>
<evidence type="ECO:0000259" key="3">
    <source>
        <dbReference type="Pfam" id="PF13649"/>
    </source>
</evidence>
<dbReference type="Gene3D" id="3.40.50.150">
    <property type="entry name" value="Vaccinia Virus protein VP39"/>
    <property type="match status" value="1"/>
</dbReference>
<dbReference type="Pfam" id="PF13649">
    <property type="entry name" value="Methyltransf_25"/>
    <property type="match status" value="1"/>
</dbReference>
<dbReference type="PANTHER" id="PTHR43861:SF1">
    <property type="entry name" value="TRANS-ACONITATE 2-METHYLTRANSFERASE"/>
    <property type="match status" value="1"/>
</dbReference>
<dbReference type="InterPro" id="IPR029063">
    <property type="entry name" value="SAM-dependent_MTases_sf"/>
</dbReference>
<name>A0ABR9TDQ0_9FLAO</name>
<sequence length="219" mass="25141">MDNYLETFATWNKIAQLYEDVFMDLDLYNDTYDLFCDLLSKNNAAILEIGCGPGNITKYLLNKRPDFEILGTDIAPNMIELAQKNCPSAKFELIDSRKIEQIKSKFDAVLCGFCIPYLSESDVEKIIRDCKNLLHNNGILYLSFVEGEKEKSGFIKGSTGDRTYFYYHNLEKLKNQLKANAFKNLNLIRKNYLKKDLTEEIHTIIIAQKTAETPSADSF</sequence>
<dbReference type="RefSeq" id="WP_193844460.1">
    <property type="nucleotide sequence ID" value="NZ_PRDM01000001.1"/>
</dbReference>
<dbReference type="GO" id="GO:0008168">
    <property type="term" value="F:methyltransferase activity"/>
    <property type="evidence" value="ECO:0007669"/>
    <property type="project" value="UniProtKB-KW"/>
</dbReference>
<feature type="domain" description="Methyltransferase" evidence="3">
    <location>
        <begin position="46"/>
        <end position="138"/>
    </location>
</feature>
<dbReference type="GO" id="GO:0032259">
    <property type="term" value="P:methylation"/>
    <property type="evidence" value="ECO:0007669"/>
    <property type="project" value="UniProtKB-KW"/>
</dbReference>
<accession>A0ABR9TDQ0</accession>
<dbReference type="InterPro" id="IPR041698">
    <property type="entry name" value="Methyltransf_25"/>
</dbReference>
<dbReference type="Proteomes" id="UP000640614">
    <property type="component" value="Unassembled WGS sequence"/>
</dbReference>
<evidence type="ECO:0000313" key="5">
    <source>
        <dbReference type="Proteomes" id="UP000640614"/>
    </source>
</evidence>
<proteinExistence type="predicted"/>
<evidence type="ECO:0000313" key="4">
    <source>
        <dbReference type="EMBL" id="MBE8723385.1"/>
    </source>
</evidence>
<keyword evidence="5" id="KW-1185">Reference proteome</keyword>
<dbReference type="EMBL" id="PRDM01000001">
    <property type="protein sequence ID" value="MBE8723385.1"/>
    <property type="molecule type" value="Genomic_DNA"/>
</dbReference>
<keyword evidence="2" id="KW-0808">Transferase</keyword>
<keyword evidence="1 4" id="KW-0489">Methyltransferase</keyword>
<gene>
    <name evidence="4" type="ORF">C4F50_00380</name>
</gene>